<dbReference type="Pfam" id="PF11093">
    <property type="entry name" value="Mitochondr_Som1"/>
    <property type="match status" value="1"/>
</dbReference>
<evidence type="ECO:0000313" key="1">
    <source>
        <dbReference type="EMBL" id="OWP03680.1"/>
    </source>
</evidence>
<dbReference type="Proteomes" id="UP000242519">
    <property type="component" value="Unassembled WGS sequence"/>
</dbReference>
<evidence type="ECO:0000313" key="2">
    <source>
        <dbReference type="Proteomes" id="UP000242519"/>
    </source>
</evidence>
<dbReference type="InParanoid" id="A0A218Z7U8"/>
<dbReference type="OrthoDB" id="3983163at2759"/>
<reference evidence="1 2" key="1">
    <citation type="submission" date="2017-04" db="EMBL/GenBank/DDBJ databases">
        <title>Draft genome sequence of Marssonina coronaria NL1: causal agent of apple blotch.</title>
        <authorList>
            <person name="Cheng Q."/>
        </authorList>
    </citation>
    <scope>NUCLEOTIDE SEQUENCE [LARGE SCALE GENOMIC DNA]</scope>
    <source>
        <strain evidence="1 2">NL1</strain>
    </source>
</reference>
<dbReference type="GO" id="GO:0042720">
    <property type="term" value="C:mitochondrial inner membrane peptidase complex"/>
    <property type="evidence" value="ECO:0007669"/>
    <property type="project" value="InterPro"/>
</dbReference>
<name>A0A218Z7U8_9HELO</name>
<comment type="caution">
    <text evidence="1">The sequence shown here is derived from an EMBL/GenBank/DDBJ whole genome shotgun (WGS) entry which is preliminary data.</text>
</comment>
<dbReference type="InterPro" id="IPR024645">
    <property type="entry name" value="Mitochondr_Som1"/>
</dbReference>
<organism evidence="1 2">
    <name type="scientific">Diplocarpon coronariae</name>
    <dbReference type="NCBI Taxonomy" id="2795749"/>
    <lineage>
        <taxon>Eukaryota</taxon>
        <taxon>Fungi</taxon>
        <taxon>Dikarya</taxon>
        <taxon>Ascomycota</taxon>
        <taxon>Pezizomycotina</taxon>
        <taxon>Leotiomycetes</taxon>
        <taxon>Helotiales</taxon>
        <taxon>Drepanopezizaceae</taxon>
        <taxon>Diplocarpon</taxon>
    </lineage>
</organism>
<keyword evidence="2" id="KW-1185">Reference proteome</keyword>
<dbReference type="EMBL" id="MZNU01000174">
    <property type="protein sequence ID" value="OWP03680.1"/>
    <property type="molecule type" value="Genomic_DNA"/>
</dbReference>
<accession>A0A218Z7U8</accession>
<gene>
    <name evidence="1" type="ORF">B2J93_2192</name>
</gene>
<protein>
    <submittedName>
        <fullName evidence="1">Uncharacterized protein</fullName>
    </submittedName>
</protein>
<proteinExistence type="predicted"/>
<dbReference type="AlphaFoldDB" id="A0A218Z7U8"/>
<sequence>MAPFVESWPASELPYRSQLTTNDRRRKDFEGDLKGCELLEMLQYKCAVEEPVTRESVTKCWPVQRLFRRCQDRKGIFTVETTAWEGKDAERLQK</sequence>